<gene>
    <name evidence="20" type="primary">STK17A</name>
</gene>
<keyword evidence="21" id="KW-1185">Reference proteome</keyword>
<reference evidence="20" key="1">
    <citation type="submission" date="2025-08" db="UniProtKB">
        <authorList>
            <consortium name="Ensembl"/>
        </authorList>
    </citation>
    <scope>IDENTIFICATION</scope>
</reference>
<keyword evidence="7 16" id="KW-0547">Nucleotide-binding</keyword>
<dbReference type="AlphaFoldDB" id="A0A8C9GGI4"/>
<comment type="catalytic activity">
    <reaction evidence="11">
        <text>L-threonyl-[protein] + ATP = O-phospho-L-threonyl-[protein] + ADP + H(+)</text>
        <dbReference type="Rhea" id="RHEA:46608"/>
        <dbReference type="Rhea" id="RHEA-COMP:11060"/>
        <dbReference type="Rhea" id="RHEA-COMP:11605"/>
        <dbReference type="ChEBI" id="CHEBI:15378"/>
        <dbReference type="ChEBI" id="CHEBI:30013"/>
        <dbReference type="ChEBI" id="CHEBI:30616"/>
        <dbReference type="ChEBI" id="CHEBI:61977"/>
        <dbReference type="ChEBI" id="CHEBI:456216"/>
        <dbReference type="EC" id="2.7.11.1"/>
    </reaction>
</comment>
<dbReference type="Gene3D" id="3.30.200.20">
    <property type="entry name" value="Phosphorylase Kinase, domain 1"/>
    <property type="match status" value="1"/>
</dbReference>
<dbReference type="PROSITE" id="PS00107">
    <property type="entry name" value="PROTEIN_KINASE_ATP"/>
    <property type="match status" value="1"/>
</dbReference>
<dbReference type="SUPFAM" id="SSF56112">
    <property type="entry name" value="Protein kinase-like (PK-like)"/>
    <property type="match status" value="1"/>
</dbReference>
<dbReference type="PROSITE" id="PS00108">
    <property type="entry name" value="PROTEIN_KINASE_ST"/>
    <property type="match status" value="1"/>
</dbReference>
<feature type="region of interest" description="Disordered" evidence="18">
    <location>
        <begin position="1"/>
        <end position="37"/>
    </location>
</feature>
<evidence type="ECO:0000256" key="10">
    <source>
        <dbReference type="ARBA" id="ARBA00023242"/>
    </source>
</evidence>
<dbReference type="GO" id="GO:2000271">
    <property type="term" value="P:positive regulation of fibroblast apoptotic process"/>
    <property type="evidence" value="ECO:0007669"/>
    <property type="project" value="UniProtKB-ARBA"/>
</dbReference>
<dbReference type="Ensembl" id="ENSPTET00000007133.1">
    <property type="protein sequence ID" value="ENSPTEP00000004603.1"/>
    <property type="gene ID" value="ENSPTEG00000005366.1"/>
</dbReference>
<dbReference type="GO" id="GO:0005634">
    <property type="term" value="C:nucleus"/>
    <property type="evidence" value="ECO:0007669"/>
    <property type="project" value="UniProtKB-SubCell"/>
</dbReference>
<dbReference type="FunFam" id="1.10.510.10:FF:000369">
    <property type="entry name" value="Serine/threonine kinase 17a"/>
    <property type="match status" value="1"/>
</dbReference>
<evidence type="ECO:0000256" key="13">
    <source>
        <dbReference type="ARBA" id="ARBA00060827"/>
    </source>
</evidence>
<evidence type="ECO:0000256" key="14">
    <source>
        <dbReference type="ARBA" id="ARBA00069222"/>
    </source>
</evidence>
<dbReference type="InterPro" id="IPR017441">
    <property type="entry name" value="Protein_kinase_ATP_BS"/>
</dbReference>
<dbReference type="PROSITE" id="PS50011">
    <property type="entry name" value="PROTEIN_KINASE_DOM"/>
    <property type="match status" value="1"/>
</dbReference>
<accession>A0A8C9GGI4</accession>
<evidence type="ECO:0000256" key="18">
    <source>
        <dbReference type="SAM" id="MobiDB-lite"/>
    </source>
</evidence>
<protein>
    <recommendedName>
        <fullName evidence="14">Serine/threonine-protein kinase 17A</fullName>
        <ecNumber evidence="2">2.7.11.1</ecNumber>
    </recommendedName>
    <alternativeName>
        <fullName evidence="15">DAP kinase-related apoptosis-inducing protein kinase 1</fullName>
    </alternativeName>
</protein>
<dbReference type="Proteomes" id="UP000694416">
    <property type="component" value="Unplaced"/>
</dbReference>
<evidence type="ECO:0000256" key="5">
    <source>
        <dbReference type="ARBA" id="ARBA00022679"/>
    </source>
</evidence>
<evidence type="ECO:0000313" key="21">
    <source>
        <dbReference type="Proteomes" id="UP000694416"/>
    </source>
</evidence>
<dbReference type="InterPro" id="IPR000719">
    <property type="entry name" value="Prot_kinase_dom"/>
</dbReference>
<evidence type="ECO:0000256" key="17">
    <source>
        <dbReference type="RuleBase" id="RU000304"/>
    </source>
</evidence>
<keyword evidence="4" id="KW-0597">Phosphoprotein</keyword>
<dbReference type="GO" id="GO:0006915">
    <property type="term" value="P:apoptotic process"/>
    <property type="evidence" value="ECO:0007669"/>
    <property type="project" value="UniProtKB-KW"/>
</dbReference>
<evidence type="ECO:0000313" key="20">
    <source>
        <dbReference type="Ensembl" id="ENSPTEP00000004603.1"/>
    </source>
</evidence>
<dbReference type="Gene3D" id="1.10.510.10">
    <property type="entry name" value="Transferase(Phosphotransferase) domain 1"/>
    <property type="match status" value="1"/>
</dbReference>
<dbReference type="PANTHER" id="PTHR24342">
    <property type="entry name" value="SERINE/THREONINE-PROTEIN KINASE 17"/>
    <property type="match status" value="1"/>
</dbReference>
<evidence type="ECO:0000259" key="19">
    <source>
        <dbReference type="PROSITE" id="PS50011"/>
    </source>
</evidence>
<feature type="compositionally biased region" description="Low complexity" evidence="18">
    <location>
        <begin position="12"/>
        <end position="21"/>
    </location>
</feature>
<comment type="catalytic activity">
    <reaction evidence="12">
        <text>L-seryl-[protein] + ATP = O-phospho-L-seryl-[protein] + ADP + H(+)</text>
        <dbReference type="Rhea" id="RHEA:17989"/>
        <dbReference type="Rhea" id="RHEA-COMP:9863"/>
        <dbReference type="Rhea" id="RHEA-COMP:11604"/>
        <dbReference type="ChEBI" id="CHEBI:15378"/>
        <dbReference type="ChEBI" id="CHEBI:29999"/>
        <dbReference type="ChEBI" id="CHEBI:30616"/>
        <dbReference type="ChEBI" id="CHEBI:83421"/>
        <dbReference type="ChEBI" id="CHEBI:456216"/>
        <dbReference type="EC" id="2.7.11.1"/>
    </reaction>
</comment>
<evidence type="ECO:0000256" key="8">
    <source>
        <dbReference type="ARBA" id="ARBA00022777"/>
    </source>
</evidence>
<keyword evidence="9 16" id="KW-0067">ATP-binding</keyword>
<dbReference type="EC" id="2.7.11.1" evidence="2"/>
<dbReference type="GO" id="GO:0004674">
    <property type="term" value="F:protein serine/threonine kinase activity"/>
    <property type="evidence" value="ECO:0007669"/>
    <property type="project" value="UniProtKB-KW"/>
</dbReference>
<dbReference type="RefSeq" id="XP_023082206.1">
    <property type="nucleotide sequence ID" value="XM_023226438.1"/>
</dbReference>
<dbReference type="InterPro" id="IPR008271">
    <property type="entry name" value="Ser/Thr_kinase_AS"/>
</dbReference>
<sequence length="414" mass="46599">MIPLEKPGSGGSSPAATSCSGRAGRSPSGLCRPPPPPQARGLLTEIRAAVRTEPFQDSYSLCPGRELGRGKFAVVRKCIKKDSGIEFAAKFMRKRRKGQDCRMEIIHEIAVLELAQDNPWVINLHEVYETASEIILVLEYAAGGEIFDQCVADREEAFKEKDVQRLMRQILEGVHFLHTHDVVHLDLKPQNILLTSESPLGDIKIVDFGLSRILKNSEELREIMGTPEYVAPEILSYDPISMATDMWSIGVLTYVMLTGISPFLGNDKQETFLNISQMNLSYSEEEFDVLSESAVDFIRTLLVKKPEDRATAEECLKHPWLTQSSIQEPSFRMEKALEEANALQEGHSVPEINSDTDKSETEESIVTEELIVVTSYTLGQCRQSEKEKMEQKAISKRFKFEEPLLQEIPGEFIY</sequence>
<evidence type="ECO:0000256" key="11">
    <source>
        <dbReference type="ARBA" id="ARBA00047899"/>
    </source>
</evidence>
<feature type="region of interest" description="Disordered" evidence="18">
    <location>
        <begin position="342"/>
        <end position="363"/>
    </location>
</feature>
<dbReference type="Pfam" id="PF00069">
    <property type="entry name" value="Pkinase"/>
    <property type="match status" value="1"/>
</dbReference>
<dbReference type="CTD" id="9263"/>
<evidence type="ECO:0000256" key="9">
    <source>
        <dbReference type="ARBA" id="ARBA00022840"/>
    </source>
</evidence>
<keyword evidence="6" id="KW-0053">Apoptosis</keyword>
<dbReference type="CDD" id="cd14197">
    <property type="entry name" value="STKc_DRAK1"/>
    <property type="match status" value="1"/>
</dbReference>
<dbReference type="GO" id="GO:0035556">
    <property type="term" value="P:intracellular signal transduction"/>
    <property type="evidence" value="ECO:0007669"/>
    <property type="project" value="UniProtKB-ARBA"/>
</dbReference>
<evidence type="ECO:0000256" key="3">
    <source>
        <dbReference type="ARBA" id="ARBA00022527"/>
    </source>
</evidence>
<evidence type="ECO:0000256" key="1">
    <source>
        <dbReference type="ARBA" id="ARBA00004123"/>
    </source>
</evidence>
<dbReference type="PROSITE" id="PS51257">
    <property type="entry name" value="PROKAR_LIPOPROTEIN"/>
    <property type="match status" value="1"/>
</dbReference>
<evidence type="ECO:0000256" key="15">
    <source>
        <dbReference type="ARBA" id="ARBA00076112"/>
    </source>
</evidence>
<keyword evidence="8" id="KW-0418">Kinase</keyword>
<feature type="domain" description="Protein kinase" evidence="19">
    <location>
        <begin position="61"/>
        <end position="321"/>
    </location>
</feature>
<comment type="subcellular location">
    <subcellularLocation>
        <location evidence="1">Nucleus</location>
    </subcellularLocation>
</comment>
<evidence type="ECO:0000256" key="16">
    <source>
        <dbReference type="PROSITE-ProRule" id="PRU10141"/>
    </source>
</evidence>
<dbReference type="PANTHER" id="PTHR24342:SF6">
    <property type="entry name" value="SERINE_THREONINE-PROTEIN KINASE 17A"/>
    <property type="match status" value="1"/>
</dbReference>
<name>A0A8C9GGI4_9PRIM</name>
<evidence type="ECO:0000256" key="12">
    <source>
        <dbReference type="ARBA" id="ARBA00048679"/>
    </source>
</evidence>
<organism evidence="20 21">
    <name type="scientific">Piliocolobus tephrosceles</name>
    <name type="common">Ugandan red Colobus</name>
    <dbReference type="NCBI Taxonomy" id="591936"/>
    <lineage>
        <taxon>Eukaryota</taxon>
        <taxon>Metazoa</taxon>
        <taxon>Chordata</taxon>
        <taxon>Craniata</taxon>
        <taxon>Vertebrata</taxon>
        <taxon>Euteleostomi</taxon>
        <taxon>Mammalia</taxon>
        <taxon>Eutheria</taxon>
        <taxon>Euarchontoglires</taxon>
        <taxon>Primates</taxon>
        <taxon>Haplorrhini</taxon>
        <taxon>Catarrhini</taxon>
        <taxon>Cercopithecidae</taxon>
        <taxon>Colobinae</taxon>
        <taxon>Piliocolobus</taxon>
    </lineage>
</organism>
<comment type="similarity">
    <text evidence="13">Belongs to the protein kinase superfamily. CAMK Ser/Thr protein kinase family. DAP kinase subfamily.</text>
</comment>
<keyword evidence="5" id="KW-0808">Transferase</keyword>
<evidence type="ECO:0000256" key="4">
    <source>
        <dbReference type="ARBA" id="ARBA00022553"/>
    </source>
</evidence>
<evidence type="ECO:0000256" key="6">
    <source>
        <dbReference type="ARBA" id="ARBA00022703"/>
    </source>
</evidence>
<reference evidence="20" key="2">
    <citation type="submission" date="2025-09" db="UniProtKB">
        <authorList>
            <consortium name="Ensembl"/>
        </authorList>
    </citation>
    <scope>IDENTIFICATION</scope>
</reference>
<feature type="binding site" evidence="16">
    <location>
        <position position="90"/>
    </location>
    <ligand>
        <name>ATP</name>
        <dbReference type="ChEBI" id="CHEBI:30616"/>
    </ligand>
</feature>
<dbReference type="SMART" id="SM00220">
    <property type="entry name" value="S_TKc"/>
    <property type="match status" value="1"/>
</dbReference>
<keyword evidence="3 17" id="KW-0723">Serine/threonine-protein kinase</keyword>
<dbReference type="GO" id="GO:0005524">
    <property type="term" value="F:ATP binding"/>
    <property type="evidence" value="ECO:0007669"/>
    <property type="project" value="UniProtKB-UniRule"/>
</dbReference>
<dbReference type="KEGG" id="pteh:111552296"/>
<dbReference type="GeneID" id="111552296"/>
<evidence type="ECO:0000256" key="2">
    <source>
        <dbReference type="ARBA" id="ARBA00012513"/>
    </source>
</evidence>
<evidence type="ECO:0000256" key="7">
    <source>
        <dbReference type="ARBA" id="ARBA00022741"/>
    </source>
</evidence>
<proteinExistence type="inferred from homology"/>
<dbReference type="InterPro" id="IPR042704">
    <property type="entry name" value="DRAK1_STKc"/>
</dbReference>
<dbReference type="InterPro" id="IPR011009">
    <property type="entry name" value="Kinase-like_dom_sf"/>
</dbReference>
<keyword evidence="10" id="KW-0539">Nucleus</keyword>
<dbReference type="FunFam" id="3.30.200.20:FF:000175">
    <property type="entry name" value="Serine/threonine-protein kinase 17B"/>
    <property type="match status" value="1"/>
</dbReference>